<dbReference type="EMBL" id="KQ983001">
    <property type="protein sequence ID" value="KYQ48466.1"/>
    <property type="molecule type" value="Genomic_DNA"/>
</dbReference>
<sequence>MLNVHLVQSRYTPFEKSDPVSLPIKRNMLCVQTVYICRYVCPVSRALSPWYSTTYEHANYPKEFAGVRSFRVSKDLPLSVISFREFSSRISVRQKLHHCVNAIIKREEHYHGLCN</sequence>
<name>A0A151WKU8_9HYME</name>
<protein>
    <submittedName>
        <fullName evidence="1">Uncharacterized protein</fullName>
    </submittedName>
</protein>
<accession>A0A151WKU8</accession>
<dbReference type="AlphaFoldDB" id="A0A151WKU8"/>
<evidence type="ECO:0000313" key="1">
    <source>
        <dbReference type="EMBL" id="KYQ48466.1"/>
    </source>
</evidence>
<gene>
    <name evidence="1" type="ORF">ALC60_12522</name>
</gene>
<organism evidence="1 2">
    <name type="scientific">Mycetomoellerius zeteki</name>
    <dbReference type="NCBI Taxonomy" id="64791"/>
    <lineage>
        <taxon>Eukaryota</taxon>
        <taxon>Metazoa</taxon>
        <taxon>Ecdysozoa</taxon>
        <taxon>Arthropoda</taxon>
        <taxon>Hexapoda</taxon>
        <taxon>Insecta</taxon>
        <taxon>Pterygota</taxon>
        <taxon>Neoptera</taxon>
        <taxon>Endopterygota</taxon>
        <taxon>Hymenoptera</taxon>
        <taxon>Apocrita</taxon>
        <taxon>Aculeata</taxon>
        <taxon>Formicoidea</taxon>
        <taxon>Formicidae</taxon>
        <taxon>Myrmicinae</taxon>
        <taxon>Mycetomoellerius</taxon>
    </lineage>
</organism>
<keyword evidence="2" id="KW-1185">Reference proteome</keyword>
<dbReference type="Proteomes" id="UP000075809">
    <property type="component" value="Unassembled WGS sequence"/>
</dbReference>
<evidence type="ECO:0000313" key="2">
    <source>
        <dbReference type="Proteomes" id="UP000075809"/>
    </source>
</evidence>
<reference evidence="1 2" key="1">
    <citation type="submission" date="2015-09" db="EMBL/GenBank/DDBJ databases">
        <title>Trachymyrmex zeteki WGS genome.</title>
        <authorList>
            <person name="Nygaard S."/>
            <person name="Hu H."/>
            <person name="Boomsma J."/>
            <person name="Zhang G."/>
        </authorList>
    </citation>
    <scope>NUCLEOTIDE SEQUENCE [LARGE SCALE GENOMIC DNA]</scope>
    <source>
        <strain evidence="1">Tzet28-1</strain>
        <tissue evidence="1">Whole body</tissue>
    </source>
</reference>
<proteinExistence type="predicted"/>